<evidence type="ECO:0000313" key="5">
    <source>
        <dbReference type="Proteomes" id="UP000192726"/>
    </source>
</evidence>
<dbReference type="PANTHER" id="PTHR43201:SF32">
    <property type="entry name" value="2-SUCCINYLBENZOATE--COA LIGASE, CHLOROPLASTIC_PEROXISOMAL"/>
    <property type="match status" value="1"/>
</dbReference>
<keyword evidence="4" id="KW-0436">Ligase</keyword>
<dbReference type="SUPFAM" id="SSF56801">
    <property type="entry name" value="Acetyl-CoA synthetase-like"/>
    <property type="match status" value="1"/>
</dbReference>
<dbReference type="EMBL" id="CP020569">
    <property type="protein sequence ID" value="ARF53265.1"/>
    <property type="molecule type" value="Genomic_DNA"/>
</dbReference>
<reference evidence="4 5" key="1">
    <citation type="submission" date="2017-04" db="EMBL/GenBank/DDBJ databases">
        <title>Complete Genome Sequence of Streptomyces gilvosporeus F607, a Capable Producer of Natamycin.</title>
        <authorList>
            <person name="Zong G."/>
            <person name="Zhong C."/>
            <person name="Fu J."/>
            <person name="Qin R."/>
            <person name="Cao G."/>
        </authorList>
    </citation>
    <scope>NUCLEOTIDE SEQUENCE [LARGE SCALE GENOMIC DNA]</scope>
    <source>
        <strain evidence="4 5">F607</strain>
    </source>
</reference>
<dbReference type="InterPro" id="IPR025110">
    <property type="entry name" value="AMP-bd_C"/>
</dbReference>
<feature type="domain" description="AMP-dependent synthetase/ligase" evidence="2">
    <location>
        <begin position="34"/>
        <end position="389"/>
    </location>
</feature>
<dbReference type="OrthoDB" id="3664166at2"/>
<evidence type="ECO:0000259" key="3">
    <source>
        <dbReference type="Pfam" id="PF13193"/>
    </source>
</evidence>
<dbReference type="Gene3D" id="3.30.300.30">
    <property type="match status" value="1"/>
</dbReference>
<evidence type="ECO:0000313" key="4">
    <source>
        <dbReference type="EMBL" id="ARF53265.1"/>
    </source>
</evidence>
<evidence type="ECO:0000259" key="2">
    <source>
        <dbReference type="Pfam" id="PF00501"/>
    </source>
</evidence>
<dbReference type="RefSeq" id="WP_083102695.1">
    <property type="nucleotide sequence ID" value="NZ_CP020569.1"/>
</dbReference>
<dbReference type="Pfam" id="PF00501">
    <property type="entry name" value="AMP-binding"/>
    <property type="match status" value="1"/>
</dbReference>
<keyword evidence="5" id="KW-1185">Reference proteome</keyword>
<feature type="compositionally biased region" description="Basic and acidic residues" evidence="1">
    <location>
        <begin position="1"/>
        <end position="12"/>
    </location>
</feature>
<dbReference type="GO" id="GO:0006631">
    <property type="term" value="P:fatty acid metabolic process"/>
    <property type="evidence" value="ECO:0007669"/>
    <property type="project" value="TreeGrafter"/>
</dbReference>
<dbReference type="Proteomes" id="UP000192726">
    <property type="component" value="Chromosome"/>
</dbReference>
<dbReference type="PANTHER" id="PTHR43201">
    <property type="entry name" value="ACYL-COA SYNTHETASE"/>
    <property type="match status" value="1"/>
</dbReference>
<feature type="region of interest" description="Disordered" evidence="1">
    <location>
        <begin position="1"/>
        <end position="25"/>
    </location>
</feature>
<dbReference type="InterPro" id="IPR042099">
    <property type="entry name" value="ANL_N_sf"/>
</dbReference>
<protein>
    <submittedName>
        <fullName evidence="4">Acyl--CoA ligase</fullName>
    </submittedName>
</protein>
<dbReference type="AlphaFoldDB" id="A0A1V0TJZ7"/>
<dbReference type="STRING" id="553510.B1H19_02980"/>
<dbReference type="InterPro" id="IPR000873">
    <property type="entry name" value="AMP-dep_synth/lig_dom"/>
</dbReference>
<name>A0A1V0TJZ7_9ACTN</name>
<feature type="domain" description="AMP-binding enzyme C-terminal" evidence="3">
    <location>
        <begin position="445"/>
        <end position="518"/>
    </location>
</feature>
<dbReference type="InterPro" id="IPR045851">
    <property type="entry name" value="AMP-bd_C_sf"/>
</dbReference>
<feature type="region of interest" description="Disordered" evidence="1">
    <location>
        <begin position="139"/>
        <end position="168"/>
    </location>
</feature>
<dbReference type="Pfam" id="PF13193">
    <property type="entry name" value="AMP-binding_C"/>
    <property type="match status" value="1"/>
</dbReference>
<accession>A0A1V0TJZ7</accession>
<dbReference type="Gene3D" id="3.40.50.12780">
    <property type="entry name" value="N-terminal domain of ligase-like"/>
    <property type="match status" value="1"/>
</dbReference>
<evidence type="ECO:0000256" key="1">
    <source>
        <dbReference type="SAM" id="MobiDB-lite"/>
    </source>
</evidence>
<dbReference type="GO" id="GO:0031956">
    <property type="term" value="F:medium-chain fatty acid-CoA ligase activity"/>
    <property type="evidence" value="ECO:0007669"/>
    <property type="project" value="TreeGrafter"/>
</dbReference>
<organism evidence="4 5">
    <name type="scientific">Streptomyces gilvosporeus</name>
    <dbReference type="NCBI Taxonomy" id="553510"/>
    <lineage>
        <taxon>Bacteria</taxon>
        <taxon>Bacillati</taxon>
        <taxon>Actinomycetota</taxon>
        <taxon>Actinomycetes</taxon>
        <taxon>Kitasatosporales</taxon>
        <taxon>Streptomycetaceae</taxon>
        <taxon>Streptomyces</taxon>
    </lineage>
</organism>
<gene>
    <name evidence="4" type="ORF">B1H19_02980</name>
</gene>
<sequence>MTDHTSTDDERVHRYHGKPPSSRLTARPTLVAGLDHQAAVHGDAPYLTTIDQEGAVTTLTYRQFDRLSRRLTHWLAHELGARSGQVFGLLPVNDAISALTVLALMRLGCPVLMLSPSDPPARVARQAAFAHARAVLHGPTGQLADRPGGVPLPNPRTLPDPTTDVRTQPDPSADALLFATSGSTATSKLVAQSHYNSAVNAEALRRHHGLGPGVRFLGCLPAHHVNGLHFTLLGTLAAGAHAVIADRFDPFTYPHLLTRHRPHIASVVPSVLEALLDAWRHPHIPDEFRYFVSAAAPLTATTVQALHKRLGARVLQGYGLTETTNFSTTMPIDLTPQAYARLALHADIPSIGTALYGNEIAVRTADGRRAEPGETGELCMRGHNVMTRYAGNEDATRQAFRDGWFHSQDLGFAVPDEETGKTFYVTTGRIKNIAKVRGESVSLEEMERVLRAHPAVHDAACITRPDRLLGETITAAVAAAPELSDAECYAHLQHHFATATLPERIVHVEAVPRTATGKILRPQLAAMLRTDRLPAGGHCAPAPD</sequence>
<proteinExistence type="predicted"/>
<dbReference type="KEGG" id="sgv:B1H19_02980"/>